<comment type="caution">
    <text evidence="2">The sequence shown here is derived from an EMBL/GenBank/DDBJ whole genome shotgun (WGS) entry which is preliminary data.</text>
</comment>
<proteinExistence type="predicted"/>
<dbReference type="OrthoDB" id="689508at2759"/>
<dbReference type="PANTHER" id="PTHR31639:SF100">
    <property type="entry name" value="OS07G0160500 PROTEIN"/>
    <property type="match status" value="1"/>
</dbReference>
<organism evidence="2 3">
    <name type="scientific">Oryza meyeriana var. granulata</name>
    <dbReference type="NCBI Taxonomy" id="110450"/>
    <lineage>
        <taxon>Eukaryota</taxon>
        <taxon>Viridiplantae</taxon>
        <taxon>Streptophyta</taxon>
        <taxon>Embryophyta</taxon>
        <taxon>Tracheophyta</taxon>
        <taxon>Spermatophyta</taxon>
        <taxon>Magnoliopsida</taxon>
        <taxon>Liliopsida</taxon>
        <taxon>Poales</taxon>
        <taxon>Poaceae</taxon>
        <taxon>BOP clade</taxon>
        <taxon>Oryzoideae</taxon>
        <taxon>Oryzeae</taxon>
        <taxon>Oryzinae</taxon>
        <taxon>Oryza</taxon>
        <taxon>Oryza meyeriana</taxon>
    </lineage>
</organism>
<evidence type="ECO:0000313" key="3">
    <source>
        <dbReference type="Proteomes" id="UP000479710"/>
    </source>
</evidence>
<dbReference type="Pfam" id="PF00646">
    <property type="entry name" value="F-box"/>
    <property type="match status" value="1"/>
</dbReference>
<gene>
    <name evidence="2" type="ORF">E2562_018068</name>
</gene>
<sequence length="229" mass="25693">MLARLRAASDAAHGLDVCVRHVDDDYVLLYDCDCRRQHRHGRCLHGCSGVRVAGGLVRLGTGVDHVRRALNRYLDADKDDELSLGDKVFIAADVVIGAYDVVVGGIDVVVGVCDLAEYARGALARLRRMYPGVVIPISFRIGKNKGDCHPKRIQKPGTKEVRFEDLPEDMQNMIFSKLPMKETVRTSVLSSKWRHMWKIFPKLRFDGSTMRGEYMLEKLVGNVNAVLKQ</sequence>
<dbReference type="InterPro" id="IPR053781">
    <property type="entry name" value="F-box_AtFBL13-like"/>
</dbReference>
<dbReference type="EMBL" id="SPHZ02000008">
    <property type="protein sequence ID" value="KAF0902572.1"/>
    <property type="molecule type" value="Genomic_DNA"/>
</dbReference>
<accession>A0A6G1CR05</accession>
<dbReference type="SUPFAM" id="SSF81383">
    <property type="entry name" value="F-box domain"/>
    <property type="match status" value="1"/>
</dbReference>
<keyword evidence="3" id="KW-1185">Reference proteome</keyword>
<evidence type="ECO:0000313" key="2">
    <source>
        <dbReference type="EMBL" id="KAF0902572.1"/>
    </source>
</evidence>
<dbReference type="SMART" id="SM00256">
    <property type="entry name" value="FBOX"/>
    <property type="match status" value="1"/>
</dbReference>
<dbReference type="PANTHER" id="PTHR31639">
    <property type="entry name" value="F-BOX PROTEIN-LIKE"/>
    <property type="match status" value="1"/>
</dbReference>
<protein>
    <recommendedName>
        <fullName evidence="1">F-box domain-containing protein</fullName>
    </recommendedName>
</protein>
<dbReference type="InterPro" id="IPR001810">
    <property type="entry name" value="F-box_dom"/>
</dbReference>
<evidence type="ECO:0000259" key="1">
    <source>
        <dbReference type="SMART" id="SM00256"/>
    </source>
</evidence>
<feature type="domain" description="F-box" evidence="1">
    <location>
        <begin position="166"/>
        <end position="206"/>
    </location>
</feature>
<reference evidence="2 3" key="1">
    <citation type="submission" date="2019-11" db="EMBL/GenBank/DDBJ databases">
        <title>Whole genome sequence of Oryza granulata.</title>
        <authorList>
            <person name="Li W."/>
        </authorList>
    </citation>
    <scope>NUCLEOTIDE SEQUENCE [LARGE SCALE GENOMIC DNA]</scope>
    <source>
        <strain evidence="3">cv. Menghai</strain>
        <tissue evidence="2">Leaf</tissue>
    </source>
</reference>
<dbReference type="CDD" id="cd22160">
    <property type="entry name" value="F-box_AtFBL13-like"/>
    <property type="match status" value="1"/>
</dbReference>
<dbReference type="Proteomes" id="UP000479710">
    <property type="component" value="Unassembled WGS sequence"/>
</dbReference>
<dbReference type="AlphaFoldDB" id="A0A6G1CR05"/>
<dbReference type="InterPro" id="IPR036047">
    <property type="entry name" value="F-box-like_dom_sf"/>
</dbReference>
<name>A0A6G1CR05_9ORYZ</name>